<dbReference type="EMBL" id="AP012292">
    <property type="protein sequence ID" value="BAL83561.1"/>
    <property type="molecule type" value="Genomic_DNA"/>
</dbReference>
<dbReference type="AlphaFoldDB" id="I0GS24"/>
<dbReference type="HOGENOM" id="CLU_2182126_0_0_9"/>
<gene>
    <name evidence="1" type="ordered locus">SELR_18530</name>
</gene>
<name>I0GS24_SELRL</name>
<dbReference type="PATRIC" id="fig|927704.6.peg.1927"/>
<dbReference type="Proteomes" id="UP000007887">
    <property type="component" value="Chromosome"/>
</dbReference>
<dbReference type="KEGG" id="sri:SELR_18530"/>
<sequence length="109" mass="12485">MKEITSIDDLPQEVKDELAFDLETRGVVCGHIVNCETFDVYKLALVDRIGFEVQFVSVYQNKEDGKCRHESATLYSSELCKVLADVWKKEEIMRKNMFSSTSTQKEVVA</sequence>
<dbReference type="RefSeq" id="WP_014424992.1">
    <property type="nucleotide sequence ID" value="NC_017068.1"/>
</dbReference>
<accession>I0GS24</accession>
<organism evidence="1 2">
    <name type="scientific">Selenomonas ruminantium subsp. lactilytica (strain NBRC 103574 / TAM6421)</name>
    <dbReference type="NCBI Taxonomy" id="927704"/>
    <lineage>
        <taxon>Bacteria</taxon>
        <taxon>Bacillati</taxon>
        <taxon>Bacillota</taxon>
        <taxon>Negativicutes</taxon>
        <taxon>Selenomonadales</taxon>
        <taxon>Selenomonadaceae</taxon>
        <taxon>Selenomonas</taxon>
    </lineage>
</organism>
<evidence type="ECO:0000313" key="2">
    <source>
        <dbReference type="Proteomes" id="UP000007887"/>
    </source>
</evidence>
<proteinExistence type="predicted"/>
<reference evidence="1 2" key="1">
    <citation type="submission" date="2011-10" db="EMBL/GenBank/DDBJ databases">
        <title>Whole genome sequence of Selenomonas ruminantium subsp. lactilytica TAM6421.</title>
        <authorList>
            <person name="Oguchi A."/>
            <person name="Ankai A."/>
            <person name="Kaneko J."/>
            <person name="Yamada-Narita S."/>
            <person name="Fukui S."/>
            <person name="Takahashi M."/>
            <person name="Onodera T."/>
            <person name="Kojima S."/>
            <person name="Fushimi T."/>
            <person name="Abe N."/>
            <person name="Kamio Y."/>
            <person name="Yamazaki S."/>
            <person name="Fujita N."/>
        </authorList>
    </citation>
    <scope>NUCLEOTIDE SEQUENCE [LARGE SCALE GENOMIC DNA]</scope>
    <source>
        <strain evidence="2">NBRC 103574 / TAM6421</strain>
    </source>
</reference>
<protein>
    <submittedName>
        <fullName evidence="1">Uncharacterized protein</fullName>
    </submittedName>
</protein>
<evidence type="ECO:0000313" key="1">
    <source>
        <dbReference type="EMBL" id="BAL83561.1"/>
    </source>
</evidence>